<reference evidence="2 5" key="2">
    <citation type="submission" date="2015-03" db="EMBL/GenBank/DDBJ databases">
        <authorList>
            <person name="Murphy D."/>
        </authorList>
    </citation>
    <scope>NUCLEOTIDE SEQUENCE [LARGE SCALE GENOMIC DNA]</scope>
    <source>
        <strain evidence="2 5">IP06005</strain>
    </source>
</reference>
<evidence type="ECO:0000313" key="3">
    <source>
        <dbReference type="EMBL" id="CNL00874.1"/>
    </source>
</evidence>
<gene>
    <name evidence="2" type="ORF">ERS137965_01587</name>
    <name evidence="3" type="ORF">ERS137966_01946</name>
</gene>
<reference evidence="3 4" key="1">
    <citation type="submission" date="2015-03" db="EMBL/GenBank/DDBJ databases">
        <authorList>
            <consortium name="Pathogen Informatics"/>
            <person name="Murphy D."/>
        </authorList>
    </citation>
    <scope>NUCLEOTIDE SEQUENCE [LARGE SCALE GENOMIC DNA]</scope>
    <source>
        <strain evidence="3 4">IP08791</strain>
    </source>
</reference>
<dbReference type="RefSeq" id="WP_042839490.1">
    <property type="nucleotide sequence ID" value="NZ_CABHPY010000204.1"/>
</dbReference>
<sequence>MFFKAYTAPTISHNRRSTEGQKTSESLKERVNSVTNRFGTQFAGINQGRQLTKPGTITSQFLKTTSEAKQIKPNEYLKLNAQGNFYAGLIKIIHTPLTR</sequence>
<dbReference type="AlphaFoldDB" id="A0A0T9TQC5"/>
<proteinExistence type="predicted"/>
<evidence type="ECO:0000256" key="1">
    <source>
        <dbReference type="SAM" id="MobiDB-lite"/>
    </source>
</evidence>
<feature type="region of interest" description="Disordered" evidence="1">
    <location>
        <begin position="1"/>
        <end position="26"/>
    </location>
</feature>
<accession>A0A0T9TQC5</accession>
<evidence type="ECO:0000313" key="4">
    <source>
        <dbReference type="Proteomes" id="UP000038647"/>
    </source>
</evidence>
<evidence type="ECO:0000313" key="2">
    <source>
        <dbReference type="EMBL" id="CNK95676.1"/>
    </source>
</evidence>
<dbReference type="Proteomes" id="UP000041595">
    <property type="component" value="Unassembled WGS sequence"/>
</dbReference>
<protein>
    <submittedName>
        <fullName evidence="2">Uncharacterized protein</fullName>
    </submittedName>
</protein>
<evidence type="ECO:0000313" key="5">
    <source>
        <dbReference type="Proteomes" id="UP000041595"/>
    </source>
</evidence>
<name>A0A0T9TQC5_YERAL</name>
<keyword evidence="4" id="KW-1185">Reference proteome</keyword>
<dbReference type="EMBL" id="CQEJ01000007">
    <property type="protein sequence ID" value="CNK95676.1"/>
    <property type="molecule type" value="Genomic_DNA"/>
</dbReference>
<dbReference type="Proteomes" id="UP000038647">
    <property type="component" value="Unassembled WGS sequence"/>
</dbReference>
<organism evidence="2 5">
    <name type="scientific">Yersinia aldovae</name>
    <dbReference type="NCBI Taxonomy" id="29483"/>
    <lineage>
        <taxon>Bacteria</taxon>
        <taxon>Pseudomonadati</taxon>
        <taxon>Pseudomonadota</taxon>
        <taxon>Gammaproteobacteria</taxon>
        <taxon>Enterobacterales</taxon>
        <taxon>Yersiniaceae</taxon>
        <taxon>Yersinia</taxon>
    </lineage>
</organism>
<dbReference type="EMBL" id="CQEH01000007">
    <property type="protein sequence ID" value="CNL00874.1"/>
    <property type="molecule type" value="Genomic_DNA"/>
</dbReference>